<dbReference type="AlphaFoldDB" id="A0A9P7YTW6"/>
<organism evidence="2 3">
    <name type="scientific">Calycina marina</name>
    <dbReference type="NCBI Taxonomy" id="1763456"/>
    <lineage>
        <taxon>Eukaryota</taxon>
        <taxon>Fungi</taxon>
        <taxon>Dikarya</taxon>
        <taxon>Ascomycota</taxon>
        <taxon>Pezizomycotina</taxon>
        <taxon>Leotiomycetes</taxon>
        <taxon>Helotiales</taxon>
        <taxon>Pezizellaceae</taxon>
        <taxon>Calycina</taxon>
    </lineage>
</organism>
<name>A0A9P7YTW6_9HELO</name>
<gene>
    <name evidence="2" type="ORF">BJ878DRAFT_530160</name>
</gene>
<feature type="compositionally biased region" description="Basic residues" evidence="1">
    <location>
        <begin position="91"/>
        <end position="103"/>
    </location>
</feature>
<reference evidence="2" key="1">
    <citation type="journal article" date="2021" name="IMA Fungus">
        <title>Genomic characterization of three marine fungi, including Emericellopsis atlantica sp. nov. with signatures of a generalist lifestyle and marine biomass degradation.</title>
        <authorList>
            <person name="Hagestad O.C."/>
            <person name="Hou L."/>
            <person name="Andersen J.H."/>
            <person name="Hansen E.H."/>
            <person name="Altermark B."/>
            <person name="Li C."/>
            <person name="Kuhnert E."/>
            <person name="Cox R.J."/>
            <person name="Crous P.W."/>
            <person name="Spatafora J.W."/>
            <person name="Lail K."/>
            <person name="Amirebrahimi M."/>
            <person name="Lipzen A."/>
            <person name="Pangilinan J."/>
            <person name="Andreopoulos W."/>
            <person name="Hayes R.D."/>
            <person name="Ng V."/>
            <person name="Grigoriev I.V."/>
            <person name="Jackson S.A."/>
            <person name="Sutton T.D.S."/>
            <person name="Dobson A.D.W."/>
            <person name="Rama T."/>
        </authorList>
    </citation>
    <scope>NUCLEOTIDE SEQUENCE</scope>
    <source>
        <strain evidence="2">TRa3180A</strain>
    </source>
</reference>
<feature type="compositionally biased region" description="Polar residues" evidence="1">
    <location>
        <begin position="104"/>
        <end position="115"/>
    </location>
</feature>
<evidence type="ECO:0000313" key="2">
    <source>
        <dbReference type="EMBL" id="KAG9239869.1"/>
    </source>
</evidence>
<sequence length="128" mass="14715">MGQYDNGRRTIPSFCPYCLHNERLSPSKRISKAMNLLTRAEYQKHIAIHFDGAETASVYLCPCFPKICCCHETMTPPELTSHLNHVHGIHRAKVSRKERHRNSKILSESSVNRQAATVEENRSKRARK</sequence>
<accession>A0A9P7YTW6</accession>
<keyword evidence="3" id="KW-1185">Reference proteome</keyword>
<comment type="caution">
    <text evidence="2">The sequence shown here is derived from an EMBL/GenBank/DDBJ whole genome shotgun (WGS) entry which is preliminary data.</text>
</comment>
<proteinExistence type="predicted"/>
<evidence type="ECO:0000256" key="1">
    <source>
        <dbReference type="SAM" id="MobiDB-lite"/>
    </source>
</evidence>
<feature type="region of interest" description="Disordered" evidence="1">
    <location>
        <begin position="91"/>
        <end position="128"/>
    </location>
</feature>
<dbReference type="Proteomes" id="UP000887226">
    <property type="component" value="Unassembled WGS sequence"/>
</dbReference>
<evidence type="ECO:0000313" key="3">
    <source>
        <dbReference type="Proteomes" id="UP000887226"/>
    </source>
</evidence>
<dbReference type="OrthoDB" id="3533284at2759"/>
<dbReference type="EMBL" id="MU254786">
    <property type="protein sequence ID" value="KAG9239869.1"/>
    <property type="molecule type" value="Genomic_DNA"/>
</dbReference>
<protein>
    <submittedName>
        <fullName evidence="2">Uncharacterized protein</fullName>
    </submittedName>
</protein>
<feature type="compositionally biased region" description="Basic and acidic residues" evidence="1">
    <location>
        <begin position="119"/>
        <end position="128"/>
    </location>
</feature>